<proteinExistence type="inferred from homology"/>
<comment type="similarity">
    <text evidence="1">Belongs to the DNA mismatch repair MutS family.</text>
</comment>
<evidence type="ECO:0000256" key="2">
    <source>
        <dbReference type="ARBA" id="ARBA00022741"/>
    </source>
</evidence>
<name>A0A443SPG1_9ACAR</name>
<dbReference type="EMBL" id="NCKV01000921">
    <property type="protein sequence ID" value="RWS29429.1"/>
    <property type="molecule type" value="Genomic_DNA"/>
</dbReference>
<dbReference type="GO" id="GO:0006298">
    <property type="term" value="P:mismatch repair"/>
    <property type="evidence" value="ECO:0007669"/>
    <property type="project" value="InterPro"/>
</dbReference>
<accession>A0A443SPG1</accession>
<organism evidence="6 7">
    <name type="scientific">Leptotrombidium deliense</name>
    <dbReference type="NCBI Taxonomy" id="299467"/>
    <lineage>
        <taxon>Eukaryota</taxon>
        <taxon>Metazoa</taxon>
        <taxon>Ecdysozoa</taxon>
        <taxon>Arthropoda</taxon>
        <taxon>Chelicerata</taxon>
        <taxon>Arachnida</taxon>
        <taxon>Acari</taxon>
        <taxon>Acariformes</taxon>
        <taxon>Trombidiformes</taxon>
        <taxon>Prostigmata</taxon>
        <taxon>Anystina</taxon>
        <taxon>Parasitengona</taxon>
        <taxon>Trombiculoidea</taxon>
        <taxon>Trombiculidae</taxon>
        <taxon>Leptotrombidium</taxon>
    </lineage>
</organism>
<dbReference type="PANTHER" id="PTHR11361">
    <property type="entry name" value="DNA MISMATCH REPAIR PROTEIN MUTS FAMILY MEMBER"/>
    <property type="match status" value="1"/>
</dbReference>
<dbReference type="STRING" id="299467.A0A443SPG1"/>
<dbReference type="GO" id="GO:0140664">
    <property type="term" value="F:ATP-dependent DNA damage sensor activity"/>
    <property type="evidence" value="ECO:0007669"/>
    <property type="project" value="InterPro"/>
</dbReference>
<keyword evidence="2" id="KW-0547">Nucleotide-binding</keyword>
<dbReference type="Pfam" id="PF00488">
    <property type="entry name" value="MutS_V"/>
    <property type="match status" value="1"/>
</dbReference>
<evidence type="ECO:0000256" key="4">
    <source>
        <dbReference type="ARBA" id="ARBA00023125"/>
    </source>
</evidence>
<dbReference type="SUPFAM" id="SSF52540">
    <property type="entry name" value="P-loop containing nucleoside triphosphate hydrolases"/>
    <property type="match status" value="1"/>
</dbReference>
<sequence length="298" mass="33389">MAEVSRECNYIRPVFNENNEYEIIGGRHFLQECCVDNFVANDYKSENTKGKVKIITGANASGKSIYLKQICLISYMAQIGCFVPAEKALLPIIDRMYSRIQTVESVSTNVSAFCFDLNQVSMSVRNATARSLVALDEFGKGTELSQGLALLAATINYWLRRDTTPFLLVSTHLLSIPQFLIKTPKLEFQTFEVIVTEEKVVYTYSIKDGIAKSSLAHAVARSAGISNQILDRAKYISDKLAKGEDFEPLPNAEYDAHVAKCRAVGRAFNSIKAELRAIEDQDLRLQKFKEFLESIKDV</sequence>
<dbReference type="PANTHER" id="PTHR11361:SF20">
    <property type="entry name" value="MUTS PROTEIN HOMOLOG 5"/>
    <property type="match status" value="1"/>
</dbReference>
<dbReference type="SMART" id="SM00534">
    <property type="entry name" value="MUTSac"/>
    <property type="match status" value="1"/>
</dbReference>
<dbReference type="GO" id="GO:0051026">
    <property type="term" value="P:chiasma assembly"/>
    <property type="evidence" value="ECO:0007669"/>
    <property type="project" value="TreeGrafter"/>
</dbReference>
<reference evidence="6 7" key="1">
    <citation type="journal article" date="2018" name="Gigascience">
        <title>Genomes of trombidid mites reveal novel predicted allergens and laterally-transferred genes associated with secondary metabolism.</title>
        <authorList>
            <person name="Dong X."/>
            <person name="Chaisiri K."/>
            <person name="Xia D."/>
            <person name="Armstrong S.D."/>
            <person name="Fang Y."/>
            <person name="Donnelly M.J."/>
            <person name="Kadowaki T."/>
            <person name="McGarry J.W."/>
            <person name="Darby A.C."/>
            <person name="Makepeace B.L."/>
        </authorList>
    </citation>
    <scope>NUCLEOTIDE SEQUENCE [LARGE SCALE GENOMIC DNA]</scope>
    <source>
        <strain evidence="6">UoL-UT</strain>
    </source>
</reference>
<dbReference type="VEuPathDB" id="VectorBase:LDEU002612"/>
<dbReference type="Proteomes" id="UP000288716">
    <property type="component" value="Unassembled WGS sequence"/>
</dbReference>
<dbReference type="InterPro" id="IPR027417">
    <property type="entry name" value="P-loop_NTPase"/>
</dbReference>
<dbReference type="OrthoDB" id="29596at2759"/>
<dbReference type="InterPro" id="IPR045076">
    <property type="entry name" value="MutS"/>
</dbReference>
<dbReference type="InterPro" id="IPR000432">
    <property type="entry name" value="DNA_mismatch_repair_MutS_C"/>
</dbReference>
<comment type="caution">
    <text evidence="6">The sequence shown here is derived from an EMBL/GenBank/DDBJ whole genome shotgun (WGS) entry which is preliminary data.</text>
</comment>
<dbReference type="AlphaFoldDB" id="A0A443SPG1"/>
<keyword evidence="3" id="KW-0067">ATP-binding</keyword>
<keyword evidence="7" id="KW-1185">Reference proteome</keyword>
<dbReference type="GO" id="GO:0030983">
    <property type="term" value="F:mismatched DNA binding"/>
    <property type="evidence" value="ECO:0007669"/>
    <property type="project" value="InterPro"/>
</dbReference>
<feature type="domain" description="DNA mismatch repair proteins mutS family" evidence="5">
    <location>
        <begin position="50"/>
        <end position="238"/>
    </location>
</feature>
<protein>
    <recommendedName>
        <fullName evidence="5">DNA mismatch repair proteins mutS family domain-containing protein</fullName>
    </recommendedName>
</protein>
<dbReference type="GO" id="GO:0005524">
    <property type="term" value="F:ATP binding"/>
    <property type="evidence" value="ECO:0007669"/>
    <property type="project" value="UniProtKB-KW"/>
</dbReference>
<evidence type="ECO:0000313" key="7">
    <source>
        <dbReference type="Proteomes" id="UP000288716"/>
    </source>
</evidence>
<evidence type="ECO:0000256" key="3">
    <source>
        <dbReference type="ARBA" id="ARBA00022840"/>
    </source>
</evidence>
<gene>
    <name evidence="6" type="ORF">B4U80_01520</name>
</gene>
<keyword evidence="4" id="KW-0238">DNA-binding</keyword>
<evidence type="ECO:0000259" key="5">
    <source>
        <dbReference type="SMART" id="SM00534"/>
    </source>
</evidence>
<dbReference type="GO" id="GO:0005634">
    <property type="term" value="C:nucleus"/>
    <property type="evidence" value="ECO:0007669"/>
    <property type="project" value="TreeGrafter"/>
</dbReference>
<dbReference type="Gene3D" id="3.40.50.300">
    <property type="entry name" value="P-loop containing nucleotide triphosphate hydrolases"/>
    <property type="match status" value="1"/>
</dbReference>
<evidence type="ECO:0000313" key="6">
    <source>
        <dbReference type="EMBL" id="RWS29429.1"/>
    </source>
</evidence>
<evidence type="ECO:0000256" key="1">
    <source>
        <dbReference type="ARBA" id="ARBA00006271"/>
    </source>
</evidence>